<dbReference type="InterPro" id="IPR003822">
    <property type="entry name" value="PAH"/>
</dbReference>
<dbReference type="EMBL" id="JAEFBK010000012">
    <property type="protein sequence ID" value="KAG7543449.1"/>
    <property type="molecule type" value="Genomic_DNA"/>
</dbReference>
<dbReference type="FunFam" id="1.20.1160.11:FF:000001">
    <property type="entry name" value="Paired amphipathic helix protein Sin3"/>
    <property type="match status" value="1"/>
</dbReference>
<evidence type="ECO:0000256" key="3">
    <source>
        <dbReference type="ARBA" id="ARBA00023242"/>
    </source>
</evidence>
<dbReference type="PROSITE" id="PS51477">
    <property type="entry name" value="PAH"/>
    <property type="match status" value="1"/>
</dbReference>
<keyword evidence="7" id="KW-1185">Reference proteome</keyword>
<accession>A0A8T1YC48</accession>
<dbReference type="InterPro" id="IPR039774">
    <property type="entry name" value="Sin3-like"/>
</dbReference>
<dbReference type="GO" id="GO:0003714">
    <property type="term" value="F:transcription corepressor activity"/>
    <property type="evidence" value="ECO:0007669"/>
    <property type="project" value="InterPro"/>
</dbReference>
<dbReference type="Proteomes" id="UP000694240">
    <property type="component" value="Chromosome 12"/>
</dbReference>
<organism evidence="6 7">
    <name type="scientific">Arabidopsis thaliana x Arabidopsis arenosa</name>
    <dbReference type="NCBI Taxonomy" id="1240361"/>
    <lineage>
        <taxon>Eukaryota</taxon>
        <taxon>Viridiplantae</taxon>
        <taxon>Streptophyta</taxon>
        <taxon>Embryophyta</taxon>
        <taxon>Tracheophyta</taxon>
        <taxon>Spermatophyta</taxon>
        <taxon>Magnoliopsida</taxon>
        <taxon>eudicotyledons</taxon>
        <taxon>Gunneridae</taxon>
        <taxon>Pentapetalae</taxon>
        <taxon>rosids</taxon>
        <taxon>malvids</taxon>
        <taxon>Brassicales</taxon>
        <taxon>Brassicaceae</taxon>
        <taxon>Camelineae</taxon>
        <taxon>Arabidopsis</taxon>
    </lineage>
</organism>
<reference evidence="6 7" key="1">
    <citation type="submission" date="2020-12" db="EMBL/GenBank/DDBJ databases">
        <title>Concerted genomic and epigenomic changes stabilize Arabidopsis allopolyploids.</title>
        <authorList>
            <person name="Chen Z."/>
        </authorList>
    </citation>
    <scope>NUCLEOTIDE SEQUENCE [LARGE SCALE GENOMIC DNA]</scope>
    <source>
        <strain evidence="6">Allo738</strain>
        <tissue evidence="6">Leaf</tissue>
    </source>
</reference>
<dbReference type="GO" id="GO:0000118">
    <property type="term" value="C:histone deacetylase complex"/>
    <property type="evidence" value="ECO:0007669"/>
    <property type="project" value="TreeGrafter"/>
</dbReference>
<evidence type="ECO:0000256" key="4">
    <source>
        <dbReference type="PROSITE-ProRule" id="PRU00810"/>
    </source>
</evidence>
<evidence type="ECO:0000313" key="7">
    <source>
        <dbReference type="Proteomes" id="UP000694240"/>
    </source>
</evidence>
<sequence length="344" mass="38943">MIGRCVRVKENMTYIEFVRTLCEVFSLKSTECNPIISYWMPGKMSVMIESKRPLVYIDNQMSLDTFFLIRGGDPSVNLFVSFITTVKALWNNDPRTDGDDTESGRVCGSVYITDQFETMSAPKPTKTNPHKYLKIVKNKLRNKRDIYVRFLQVMTAYTAHRIDPNGVKSVVKELFKEDQELISGFNTFLPKSLEITLNCEQTPPTNFIDVEYSEALDFVRKVKGNDRIYKSFVNILDMYRKKNKSLDEVCREWMPEAADPEDGGSNQACEPKTRTSHLSSEPPELPLTTSPNNATHQTSSTSAVVAANGATAEPEELQSNHSVLNRDPPQRSSSTANPKPQPHR</sequence>
<proteinExistence type="predicted"/>
<comment type="subcellular location">
    <subcellularLocation>
        <location evidence="1 4">Nucleus</location>
    </subcellularLocation>
</comment>
<keyword evidence="2" id="KW-0678">Repressor</keyword>
<feature type="compositionally biased region" description="Polar residues" evidence="5">
    <location>
        <begin position="287"/>
        <end position="303"/>
    </location>
</feature>
<dbReference type="PANTHER" id="PTHR12346:SF0">
    <property type="entry name" value="SIN3A, ISOFORM G"/>
    <property type="match status" value="1"/>
</dbReference>
<name>A0A8T1YC48_9BRAS</name>
<dbReference type="Pfam" id="PF02671">
    <property type="entry name" value="PAH"/>
    <property type="match status" value="1"/>
</dbReference>
<evidence type="ECO:0000256" key="1">
    <source>
        <dbReference type="ARBA" id="ARBA00004123"/>
    </source>
</evidence>
<dbReference type="GO" id="GO:0000785">
    <property type="term" value="C:chromatin"/>
    <property type="evidence" value="ECO:0007669"/>
    <property type="project" value="TreeGrafter"/>
</dbReference>
<evidence type="ECO:0000256" key="5">
    <source>
        <dbReference type="SAM" id="MobiDB-lite"/>
    </source>
</evidence>
<feature type="region of interest" description="Disordered" evidence="5">
    <location>
        <begin position="256"/>
        <end position="344"/>
    </location>
</feature>
<dbReference type="AlphaFoldDB" id="A0A8T1YC48"/>
<protein>
    <submittedName>
        <fullName evidence="6">Paired amphipathic helix</fullName>
    </submittedName>
</protein>
<dbReference type="GO" id="GO:0000122">
    <property type="term" value="P:negative regulation of transcription by RNA polymerase II"/>
    <property type="evidence" value="ECO:0007669"/>
    <property type="project" value="TreeGrafter"/>
</dbReference>
<dbReference type="PANTHER" id="PTHR12346">
    <property type="entry name" value="SIN3B-RELATED"/>
    <property type="match status" value="1"/>
</dbReference>
<evidence type="ECO:0000313" key="6">
    <source>
        <dbReference type="EMBL" id="KAG7543449.1"/>
    </source>
</evidence>
<evidence type="ECO:0000256" key="2">
    <source>
        <dbReference type="ARBA" id="ARBA00022491"/>
    </source>
</evidence>
<gene>
    <name evidence="6" type="ORF">ISN45_Aa07g033640</name>
</gene>
<keyword evidence="3 4" id="KW-0539">Nucleus</keyword>
<comment type="caution">
    <text evidence="6">The sequence shown here is derived from an EMBL/GenBank/DDBJ whole genome shotgun (WGS) entry which is preliminary data.</text>
</comment>